<dbReference type="Proteomes" id="UP000256952">
    <property type="component" value="Plasmid CBM2613_p"/>
</dbReference>
<evidence type="ECO:0000313" key="3">
    <source>
        <dbReference type="Proteomes" id="UP000256952"/>
    </source>
</evidence>
<keyword evidence="1" id="KW-0614">Plasmid</keyword>
<geneLocation type="plasmid" evidence="1">
    <name>CBM2613_p</name>
</geneLocation>
<sequence length="81" mass="9342">MSFCQGGVKKFSYYKTTLIRKENQMKIRDKLWALLELISKAFGWKHATADVSILELRRPVQDMRDASRLLDLMLALGAMPP</sequence>
<protein>
    <submittedName>
        <fullName evidence="1">Uncharacterized protein</fullName>
    </submittedName>
</protein>
<geneLocation type="plasmid" evidence="3">
    <name>cbm2613_p</name>
</geneLocation>
<evidence type="ECO:0000313" key="2">
    <source>
        <dbReference type="EMBL" id="SPD48762.1"/>
    </source>
</evidence>
<dbReference type="EMBL" id="LT976981">
    <property type="protein sequence ID" value="SOZ74437.1"/>
    <property type="molecule type" value="Genomic_DNA"/>
</dbReference>
<organism evidence="1 3">
    <name type="scientific">Cupriavidus taiwanensis</name>
    <dbReference type="NCBI Taxonomy" id="164546"/>
    <lineage>
        <taxon>Bacteria</taxon>
        <taxon>Pseudomonadati</taxon>
        <taxon>Pseudomonadota</taxon>
        <taxon>Betaproteobacteria</taxon>
        <taxon>Burkholderiales</taxon>
        <taxon>Burkholderiaceae</taxon>
        <taxon>Cupriavidus</taxon>
    </lineage>
</organism>
<reference evidence="2 3" key="1">
    <citation type="submission" date="2018-01" db="EMBL/GenBank/DDBJ databases">
        <authorList>
            <person name="Gaut B.S."/>
            <person name="Morton B.R."/>
            <person name="Clegg M.T."/>
            <person name="Duvall M.R."/>
        </authorList>
    </citation>
    <scope>NUCLEOTIDE SEQUENCE [LARGE SCALE GENOMIC DNA]</scope>
    <source>
        <strain evidence="2">Cupriavidus taiwanensis STM 8555</strain>
        <plasmid evidence="2">I</plasmid>
        <plasmid evidence="3">Plasmid cbm2613_p</plasmid>
    </source>
</reference>
<name>A0A375EC01_9BURK</name>
<proteinExistence type="predicted"/>
<evidence type="ECO:0000313" key="1">
    <source>
        <dbReference type="EMBL" id="SOZ74437.1"/>
    </source>
</evidence>
<dbReference type="AlphaFoldDB" id="A0A375EC01"/>
<gene>
    <name evidence="2" type="ORF">CBM2612_P0107</name>
    <name evidence="1" type="ORF">CBM2613_P20005</name>
</gene>
<accession>A0A375EC01</accession>
<dbReference type="EMBL" id="LT984809">
    <property type="protein sequence ID" value="SPD48762.1"/>
    <property type="molecule type" value="Genomic_DNA"/>
</dbReference>
<geneLocation type="plasmid" evidence="2">
    <name>I</name>
</geneLocation>
<reference evidence="1" key="2">
    <citation type="submission" date="2018-01" db="EMBL/GenBank/DDBJ databases">
        <authorList>
            <person name="Clerissi C."/>
        </authorList>
    </citation>
    <scope>NUCLEOTIDE SEQUENCE</scope>
    <source>
        <strain evidence="1">Cupriavidus taiwanensis STM 8556</strain>
        <plasmid evidence="1">CBM2613_p</plasmid>
    </source>
</reference>